<evidence type="ECO:0000256" key="5">
    <source>
        <dbReference type="ARBA" id="ARBA00023242"/>
    </source>
</evidence>
<protein>
    <recommendedName>
        <fullName evidence="6">Matrin-type domain-containing protein</fullName>
    </recommendedName>
</protein>
<proteinExistence type="predicted"/>
<dbReference type="Pfam" id="PF12171">
    <property type="entry name" value="zf-C2H2_jaz"/>
    <property type="match status" value="1"/>
</dbReference>
<feature type="non-terminal residue" evidence="7">
    <location>
        <position position="144"/>
    </location>
</feature>
<dbReference type="PANTHER" id="PTHR46786">
    <property type="entry name" value="ZINC FINGER MATRIN-TYPE PROTEIN 3"/>
    <property type="match status" value="1"/>
</dbReference>
<evidence type="ECO:0000256" key="2">
    <source>
        <dbReference type="ARBA" id="ARBA00022723"/>
    </source>
</evidence>
<feature type="domain" description="Matrin-type" evidence="6">
    <location>
        <begin position="63"/>
        <end position="93"/>
    </location>
</feature>
<dbReference type="SUPFAM" id="SSF57667">
    <property type="entry name" value="beta-beta-alpha zinc fingers"/>
    <property type="match status" value="1"/>
</dbReference>
<reference evidence="7" key="1">
    <citation type="submission" date="2015-11" db="EMBL/GenBank/DDBJ databases">
        <title>De novo transcriptome assembly of four potential Pierce s Disease insect vectors from Arizona vineyards.</title>
        <authorList>
            <person name="Tassone E.E."/>
        </authorList>
    </citation>
    <scope>NUCLEOTIDE SEQUENCE</scope>
</reference>
<dbReference type="GO" id="GO:0005634">
    <property type="term" value="C:nucleus"/>
    <property type="evidence" value="ECO:0007669"/>
    <property type="project" value="UniProtKB-SubCell"/>
</dbReference>
<dbReference type="InterPro" id="IPR013087">
    <property type="entry name" value="Znf_C2H2_type"/>
</dbReference>
<evidence type="ECO:0000313" key="7">
    <source>
        <dbReference type="EMBL" id="JAS61559.1"/>
    </source>
</evidence>
<dbReference type="Gene3D" id="3.30.160.60">
    <property type="entry name" value="Classic Zinc Finger"/>
    <property type="match status" value="1"/>
</dbReference>
<keyword evidence="3" id="KW-0863">Zinc-finger</keyword>
<evidence type="ECO:0000256" key="1">
    <source>
        <dbReference type="ARBA" id="ARBA00004123"/>
    </source>
</evidence>
<dbReference type="GO" id="GO:0008270">
    <property type="term" value="F:zinc ion binding"/>
    <property type="evidence" value="ECO:0007669"/>
    <property type="project" value="UniProtKB-KW"/>
</dbReference>
<dbReference type="InterPro" id="IPR052644">
    <property type="entry name" value="ZMAT3"/>
</dbReference>
<keyword evidence="4" id="KW-0862">Zinc</keyword>
<comment type="subcellular location">
    <subcellularLocation>
        <location evidence="1">Nucleus</location>
    </subcellularLocation>
</comment>
<evidence type="ECO:0000256" key="4">
    <source>
        <dbReference type="ARBA" id="ARBA00022833"/>
    </source>
</evidence>
<dbReference type="SMART" id="SM00451">
    <property type="entry name" value="ZnF_U1"/>
    <property type="match status" value="1"/>
</dbReference>
<dbReference type="InterPro" id="IPR022755">
    <property type="entry name" value="Znf_C2H2_jaz"/>
</dbReference>
<feature type="non-terminal residue" evidence="7">
    <location>
        <position position="1"/>
    </location>
</feature>
<evidence type="ECO:0000256" key="3">
    <source>
        <dbReference type="ARBA" id="ARBA00022771"/>
    </source>
</evidence>
<keyword evidence="5" id="KW-0539">Nucleus</keyword>
<dbReference type="PANTHER" id="PTHR46786:SF1">
    <property type="entry name" value="ZINC FINGER MATRIN-TYPE PROTEIN 3"/>
    <property type="match status" value="1"/>
</dbReference>
<dbReference type="InterPro" id="IPR000690">
    <property type="entry name" value="Matrin/U1-C_Znf_C2H2"/>
</dbReference>
<dbReference type="GO" id="GO:0003676">
    <property type="term" value="F:nucleic acid binding"/>
    <property type="evidence" value="ECO:0007669"/>
    <property type="project" value="InterPro"/>
</dbReference>
<dbReference type="Pfam" id="PF12874">
    <property type="entry name" value="zf-met"/>
    <property type="match status" value="1"/>
</dbReference>
<name>A0A1B6GGJ0_9HEMI</name>
<organism evidence="7">
    <name type="scientific">Cuerna arida</name>
    <dbReference type="NCBI Taxonomy" id="1464854"/>
    <lineage>
        <taxon>Eukaryota</taxon>
        <taxon>Metazoa</taxon>
        <taxon>Ecdysozoa</taxon>
        <taxon>Arthropoda</taxon>
        <taxon>Hexapoda</taxon>
        <taxon>Insecta</taxon>
        <taxon>Pterygota</taxon>
        <taxon>Neoptera</taxon>
        <taxon>Paraneoptera</taxon>
        <taxon>Hemiptera</taxon>
        <taxon>Auchenorrhyncha</taxon>
        <taxon>Membracoidea</taxon>
        <taxon>Cicadellidae</taxon>
        <taxon>Cicadellinae</taxon>
        <taxon>Proconiini</taxon>
        <taxon>Cuerna</taxon>
    </lineage>
</organism>
<accession>A0A1B6GGJ0</accession>
<evidence type="ECO:0000259" key="6">
    <source>
        <dbReference type="PROSITE" id="PS50171"/>
    </source>
</evidence>
<dbReference type="InterPro" id="IPR036236">
    <property type="entry name" value="Znf_C2H2_sf"/>
</dbReference>
<dbReference type="PROSITE" id="PS50171">
    <property type="entry name" value="ZF_MATRIN"/>
    <property type="match status" value="1"/>
</dbReference>
<gene>
    <name evidence="7" type="ORF">g.48291</name>
</gene>
<dbReference type="EMBL" id="GECZ01008210">
    <property type="protein sequence ID" value="JAS61559.1"/>
    <property type="molecule type" value="Transcribed_RNA"/>
</dbReference>
<dbReference type="InterPro" id="IPR003604">
    <property type="entry name" value="Matrin/U1-like-C_Znf_C2H2"/>
</dbReference>
<sequence>KIHAEDHYSGKNHLSMVQNGRRVAGSSKTSKIFKNSVVDTAPAPAIATPSAADKKGAGPSHKFYCKLCDLYTSSKENLETHYVGQKHRKAVRKMLKARPKQAQDLLLLENKREQNLSNFRTPSGNFYCELCKMTVQNEGLFRQH</sequence>
<keyword evidence="2" id="KW-0479">Metal-binding</keyword>
<dbReference type="AlphaFoldDB" id="A0A1B6GGJ0"/>